<reference evidence="12" key="1">
    <citation type="journal article" date="2019" name="Int. J. Syst. Evol. Microbiol.">
        <title>The Global Catalogue of Microorganisms (GCM) 10K type strain sequencing project: providing services to taxonomists for standard genome sequencing and annotation.</title>
        <authorList>
            <consortium name="The Broad Institute Genomics Platform"/>
            <consortium name="The Broad Institute Genome Sequencing Center for Infectious Disease"/>
            <person name="Wu L."/>
            <person name="Ma J."/>
        </authorList>
    </citation>
    <scope>NUCLEOTIDE SEQUENCE [LARGE SCALE GENOMIC DNA]</scope>
    <source>
        <strain evidence="12">KCTC 23701</strain>
    </source>
</reference>
<sequence>MPHHLLYPLSPVLALLAATGSGLAIRRAWGLRPVVWLGWCAPVPLLLLLPWLDPWTLTLAGLLTGLIGYGGHLRFFRLVLPARAVATTWLVLAAGLALLCWITRGLAAALPPPLAVFAWPLALVSLEAVIARVSPHGDALTLATSQAAATPLLQIAALSGLHGVVFTLGLGSAWLVEVLRVLCLGATPTGLLLSSATLAALAGYGIARLRRASPQQAPAVTLLASDADDARMLDSYTSAITGMPAHGLVVLPEKRFAATGEVDRILLALAADRHSVIVAGLEASDGHRTRNIARVYTADGQVRDYAKRFLVPGLEDGVHPGSTPLITGNGIALAVCRDVFFAASTRSYAPPTARMLVVPAWDFDVDAWVRARLAVLRGIECGLPVLRSARNGLLTISDPYGRIVAETASTAAITSVSAPLPAALPAPTLYTRGGRHFDLLCLTLTVGLLASLL</sequence>
<evidence type="ECO:0000256" key="6">
    <source>
        <dbReference type="ARBA" id="ARBA00022989"/>
    </source>
</evidence>
<comment type="similarity">
    <text evidence="2">Belongs to the CN hydrolase family. Apolipoprotein N-acyltransferase subfamily.</text>
</comment>
<feature type="transmembrane region" description="Helical" evidence="9">
    <location>
        <begin position="155"/>
        <end position="176"/>
    </location>
</feature>
<comment type="caution">
    <text evidence="11">The sequence shown here is derived from an EMBL/GenBank/DDBJ whole genome shotgun (WGS) entry which is preliminary data.</text>
</comment>
<evidence type="ECO:0000256" key="2">
    <source>
        <dbReference type="ARBA" id="ARBA00010065"/>
    </source>
</evidence>
<dbReference type="PANTHER" id="PTHR38686:SF1">
    <property type="entry name" value="APOLIPOPROTEIN N-ACYLTRANSFERASE"/>
    <property type="match status" value="1"/>
</dbReference>
<evidence type="ECO:0000259" key="10">
    <source>
        <dbReference type="PROSITE" id="PS50263"/>
    </source>
</evidence>
<keyword evidence="4" id="KW-0808">Transferase</keyword>
<dbReference type="Proteomes" id="UP000604737">
    <property type="component" value="Unassembled WGS sequence"/>
</dbReference>
<dbReference type="RefSeq" id="WP_189461882.1">
    <property type="nucleotide sequence ID" value="NZ_BMYO01000009.1"/>
</dbReference>
<dbReference type="InterPro" id="IPR036526">
    <property type="entry name" value="C-N_Hydrolase_sf"/>
</dbReference>
<gene>
    <name evidence="11" type="ORF">GCM10007350_31630</name>
</gene>
<feature type="transmembrane region" description="Helical" evidence="9">
    <location>
        <begin position="188"/>
        <end position="207"/>
    </location>
</feature>
<evidence type="ECO:0000256" key="3">
    <source>
        <dbReference type="ARBA" id="ARBA00022475"/>
    </source>
</evidence>
<keyword evidence="8" id="KW-0012">Acyltransferase</keyword>
<evidence type="ECO:0000256" key="4">
    <source>
        <dbReference type="ARBA" id="ARBA00022679"/>
    </source>
</evidence>
<accession>A0ABQ3H311</accession>
<keyword evidence="3" id="KW-1003">Cell membrane</keyword>
<keyword evidence="7 9" id="KW-0472">Membrane</keyword>
<evidence type="ECO:0000256" key="1">
    <source>
        <dbReference type="ARBA" id="ARBA00004651"/>
    </source>
</evidence>
<proteinExistence type="inferred from homology"/>
<dbReference type="InterPro" id="IPR003010">
    <property type="entry name" value="C-N_Hydrolase"/>
</dbReference>
<evidence type="ECO:0000313" key="12">
    <source>
        <dbReference type="Proteomes" id="UP000604737"/>
    </source>
</evidence>
<feature type="domain" description="CN hydrolase" evidence="10">
    <location>
        <begin position="215"/>
        <end position="420"/>
    </location>
</feature>
<feature type="transmembrane region" description="Helical" evidence="9">
    <location>
        <begin position="88"/>
        <end position="110"/>
    </location>
</feature>
<dbReference type="PANTHER" id="PTHR38686">
    <property type="entry name" value="APOLIPOPROTEIN N-ACYLTRANSFERASE"/>
    <property type="match status" value="1"/>
</dbReference>
<evidence type="ECO:0000313" key="11">
    <source>
        <dbReference type="EMBL" id="GHD67647.1"/>
    </source>
</evidence>
<dbReference type="PROSITE" id="PS50263">
    <property type="entry name" value="CN_HYDROLASE"/>
    <property type="match status" value="1"/>
</dbReference>
<organism evidence="11 12">
    <name type="scientific">Jeongeupia chitinilytica</name>
    <dbReference type="NCBI Taxonomy" id="1041641"/>
    <lineage>
        <taxon>Bacteria</taxon>
        <taxon>Pseudomonadati</taxon>
        <taxon>Pseudomonadota</taxon>
        <taxon>Betaproteobacteria</taxon>
        <taxon>Neisseriales</taxon>
        <taxon>Chitinibacteraceae</taxon>
        <taxon>Jeongeupia</taxon>
    </lineage>
</organism>
<feature type="transmembrane region" description="Helical" evidence="9">
    <location>
        <begin position="58"/>
        <end position="76"/>
    </location>
</feature>
<feature type="transmembrane region" description="Helical" evidence="9">
    <location>
        <begin position="34"/>
        <end position="52"/>
    </location>
</feature>
<keyword evidence="12" id="KW-1185">Reference proteome</keyword>
<comment type="subcellular location">
    <subcellularLocation>
        <location evidence="1">Cell membrane</location>
        <topology evidence="1">Multi-pass membrane protein</topology>
    </subcellularLocation>
</comment>
<evidence type="ECO:0000256" key="9">
    <source>
        <dbReference type="SAM" id="Phobius"/>
    </source>
</evidence>
<evidence type="ECO:0000256" key="7">
    <source>
        <dbReference type="ARBA" id="ARBA00023136"/>
    </source>
</evidence>
<evidence type="ECO:0000256" key="8">
    <source>
        <dbReference type="ARBA" id="ARBA00023315"/>
    </source>
</evidence>
<keyword evidence="5 9" id="KW-0812">Transmembrane</keyword>
<protein>
    <recommendedName>
        <fullName evidence="10">CN hydrolase domain-containing protein</fullName>
    </recommendedName>
</protein>
<feature type="transmembrane region" description="Helical" evidence="9">
    <location>
        <begin position="6"/>
        <end position="25"/>
    </location>
</feature>
<evidence type="ECO:0000256" key="5">
    <source>
        <dbReference type="ARBA" id="ARBA00022692"/>
    </source>
</evidence>
<dbReference type="SUPFAM" id="SSF56317">
    <property type="entry name" value="Carbon-nitrogen hydrolase"/>
    <property type="match status" value="1"/>
</dbReference>
<keyword evidence="6 9" id="KW-1133">Transmembrane helix</keyword>
<dbReference type="Gene3D" id="3.60.110.10">
    <property type="entry name" value="Carbon-nitrogen hydrolase"/>
    <property type="match status" value="1"/>
</dbReference>
<dbReference type="InterPro" id="IPR004563">
    <property type="entry name" value="Apolipo_AcylTrfase"/>
</dbReference>
<dbReference type="EMBL" id="BMYO01000009">
    <property type="protein sequence ID" value="GHD67647.1"/>
    <property type="molecule type" value="Genomic_DNA"/>
</dbReference>
<name>A0ABQ3H311_9NEIS</name>